<dbReference type="InterPro" id="IPR036097">
    <property type="entry name" value="HisK_dim/P_sf"/>
</dbReference>
<evidence type="ECO:0000313" key="6">
    <source>
        <dbReference type="EMBL" id="MFC0320632.1"/>
    </source>
</evidence>
<accession>A0ABV6HPN6</accession>
<sequence length="430" mass="48424">MIHTFTALNLQHLLSKIVGNPKQFTLQHRLFNAFTFIGFVLVLGTLIFNSLSGLYYSALISLVAAVLLGAAYYQSTIKNRYLETFVIMAVCLNLLLAINYFYNAGVAGPTLFLLLGIYLATMMISPKHQYIFWTILHNTLIILLLIIEFNFPDSIKSTYTSRSIYFLDNLITYLVVSLLVAAGVITFVFHYTVERKTVEKQSKLLGLLNDEKIRLISILSHDLRSPISGIQSYLDRLFYESLTTEEKEIIEQHLLDLTNRTQQLLNSVLHWSKDYYHVDQMQLSTVDLTKSLRHSSELYTHLAQHKRIKLVLNSSSPLHIISNEAITQLIIRNLIDNAIKFTKEGGEIHLKTRKEGKTALISVADSGSGESQSVAEKISKSFENSADTYRINSGLGLMMCKQYTEALGGSIHCNTNALGGTTFVVRLPLS</sequence>
<dbReference type="SMART" id="SM00387">
    <property type="entry name" value="HATPase_c"/>
    <property type="match status" value="1"/>
</dbReference>
<name>A0ABV6HPN6_9SPHI</name>
<dbReference type="SUPFAM" id="SSF47384">
    <property type="entry name" value="Homodimeric domain of signal transducing histidine kinase"/>
    <property type="match status" value="1"/>
</dbReference>
<dbReference type="Pfam" id="PF02518">
    <property type="entry name" value="HATPase_c"/>
    <property type="match status" value="1"/>
</dbReference>
<keyword evidence="6" id="KW-0418">Kinase</keyword>
<comment type="caution">
    <text evidence="6">The sequence shown here is derived from an EMBL/GenBank/DDBJ whole genome shotgun (WGS) entry which is preliminary data.</text>
</comment>
<evidence type="ECO:0000256" key="3">
    <source>
        <dbReference type="ARBA" id="ARBA00022553"/>
    </source>
</evidence>
<feature type="transmembrane region" description="Helical" evidence="4">
    <location>
        <begin position="54"/>
        <end position="73"/>
    </location>
</feature>
<dbReference type="PRINTS" id="PR00344">
    <property type="entry name" value="BCTRLSENSOR"/>
</dbReference>
<evidence type="ECO:0000256" key="1">
    <source>
        <dbReference type="ARBA" id="ARBA00000085"/>
    </source>
</evidence>
<keyword evidence="6" id="KW-0808">Transferase</keyword>
<dbReference type="EC" id="2.7.13.3" evidence="2"/>
<feature type="transmembrane region" description="Helical" evidence="4">
    <location>
        <begin position="171"/>
        <end position="193"/>
    </location>
</feature>
<dbReference type="InterPro" id="IPR036890">
    <property type="entry name" value="HATPase_C_sf"/>
</dbReference>
<keyword evidence="4" id="KW-1133">Transmembrane helix</keyword>
<dbReference type="InterPro" id="IPR005467">
    <property type="entry name" value="His_kinase_dom"/>
</dbReference>
<feature type="domain" description="Histidine kinase" evidence="5">
    <location>
        <begin position="218"/>
        <end position="430"/>
    </location>
</feature>
<dbReference type="CDD" id="cd00075">
    <property type="entry name" value="HATPase"/>
    <property type="match status" value="1"/>
</dbReference>
<evidence type="ECO:0000256" key="4">
    <source>
        <dbReference type="SAM" id="Phobius"/>
    </source>
</evidence>
<reference evidence="6 7" key="1">
    <citation type="submission" date="2024-09" db="EMBL/GenBank/DDBJ databases">
        <authorList>
            <person name="Sun Q."/>
            <person name="Mori K."/>
        </authorList>
    </citation>
    <scope>NUCLEOTIDE SEQUENCE [LARGE SCALE GENOMIC DNA]</scope>
    <source>
        <strain evidence="6 7">CCM 7765</strain>
    </source>
</reference>
<feature type="transmembrane region" description="Helical" evidence="4">
    <location>
        <begin position="85"/>
        <end position="102"/>
    </location>
</feature>
<comment type="catalytic activity">
    <reaction evidence="1">
        <text>ATP + protein L-histidine = ADP + protein N-phospho-L-histidine.</text>
        <dbReference type="EC" id="2.7.13.3"/>
    </reaction>
</comment>
<evidence type="ECO:0000256" key="2">
    <source>
        <dbReference type="ARBA" id="ARBA00012438"/>
    </source>
</evidence>
<dbReference type="InterPro" id="IPR004358">
    <property type="entry name" value="Sig_transdc_His_kin-like_C"/>
</dbReference>
<dbReference type="SUPFAM" id="SSF55874">
    <property type="entry name" value="ATPase domain of HSP90 chaperone/DNA topoisomerase II/histidine kinase"/>
    <property type="match status" value="1"/>
</dbReference>
<evidence type="ECO:0000313" key="7">
    <source>
        <dbReference type="Proteomes" id="UP001589774"/>
    </source>
</evidence>
<dbReference type="InterPro" id="IPR003594">
    <property type="entry name" value="HATPase_dom"/>
</dbReference>
<protein>
    <recommendedName>
        <fullName evidence="2">histidine kinase</fullName>
        <ecNumber evidence="2">2.7.13.3</ecNumber>
    </recommendedName>
</protein>
<dbReference type="PANTHER" id="PTHR43547:SF2">
    <property type="entry name" value="HYBRID SIGNAL TRANSDUCTION HISTIDINE KINASE C"/>
    <property type="match status" value="1"/>
</dbReference>
<dbReference type="EMBL" id="JBHLWO010000002">
    <property type="protein sequence ID" value="MFC0320632.1"/>
    <property type="molecule type" value="Genomic_DNA"/>
</dbReference>
<keyword evidence="3" id="KW-0597">Phosphoprotein</keyword>
<proteinExistence type="predicted"/>
<keyword evidence="7" id="KW-1185">Reference proteome</keyword>
<dbReference type="GO" id="GO:0016301">
    <property type="term" value="F:kinase activity"/>
    <property type="evidence" value="ECO:0007669"/>
    <property type="project" value="UniProtKB-KW"/>
</dbReference>
<dbReference type="Gene3D" id="1.10.287.130">
    <property type="match status" value="1"/>
</dbReference>
<organism evidence="6 7">
    <name type="scientific">Olivibacter oleidegradans</name>
    <dbReference type="NCBI Taxonomy" id="760123"/>
    <lineage>
        <taxon>Bacteria</taxon>
        <taxon>Pseudomonadati</taxon>
        <taxon>Bacteroidota</taxon>
        <taxon>Sphingobacteriia</taxon>
        <taxon>Sphingobacteriales</taxon>
        <taxon>Sphingobacteriaceae</taxon>
        <taxon>Olivibacter</taxon>
    </lineage>
</organism>
<evidence type="ECO:0000259" key="5">
    <source>
        <dbReference type="PROSITE" id="PS50109"/>
    </source>
</evidence>
<dbReference type="Proteomes" id="UP001589774">
    <property type="component" value="Unassembled WGS sequence"/>
</dbReference>
<dbReference type="Gene3D" id="3.30.565.10">
    <property type="entry name" value="Histidine kinase-like ATPase, C-terminal domain"/>
    <property type="match status" value="1"/>
</dbReference>
<dbReference type="CDD" id="cd00082">
    <property type="entry name" value="HisKA"/>
    <property type="match status" value="1"/>
</dbReference>
<keyword evidence="4" id="KW-0812">Transmembrane</keyword>
<gene>
    <name evidence="6" type="ORF">ACFFI0_20070</name>
</gene>
<dbReference type="PANTHER" id="PTHR43547">
    <property type="entry name" value="TWO-COMPONENT HISTIDINE KINASE"/>
    <property type="match status" value="1"/>
</dbReference>
<feature type="transmembrane region" description="Helical" evidence="4">
    <location>
        <begin position="131"/>
        <end position="151"/>
    </location>
</feature>
<dbReference type="InterPro" id="IPR003661">
    <property type="entry name" value="HisK_dim/P_dom"/>
</dbReference>
<dbReference type="SMART" id="SM00388">
    <property type="entry name" value="HisKA"/>
    <property type="match status" value="1"/>
</dbReference>
<feature type="transmembrane region" description="Helical" evidence="4">
    <location>
        <begin position="30"/>
        <end position="48"/>
    </location>
</feature>
<dbReference type="Pfam" id="PF00512">
    <property type="entry name" value="HisKA"/>
    <property type="match status" value="1"/>
</dbReference>
<dbReference type="PROSITE" id="PS50109">
    <property type="entry name" value="HIS_KIN"/>
    <property type="match status" value="1"/>
</dbReference>
<dbReference type="RefSeq" id="WP_130856694.1">
    <property type="nucleotide sequence ID" value="NZ_JBHLWO010000002.1"/>
</dbReference>
<keyword evidence="4" id="KW-0472">Membrane</keyword>